<proteinExistence type="predicted"/>
<dbReference type="EMBL" id="JAPDRQ010000114">
    <property type="protein sequence ID" value="KAJ9654715.1"/>
    <property type="molecule type" value="Genomic_DNA"/>
</dbReference>
<comment type="caution">
    <text evidence="1">The sequence shown here is derived from an EMBL/GenBank/DDBJ whole genome shotgun (WGS) entry which is preliminary data.</text>
</comment>
<organism evidence="1 2">
    <name type="scientific">Neophaeococcomyces mojaviensis</name>
    <dbReference type="NCBI Taxonomy" id="3383035"/>
    <lineage>
        <taxon>Eukaryota</taxon>
        <taxon>Fungi</taxon>
        <taxon>Dikarya</taxon>
        <taxon>Ascomycota</taxon>
        <taxon>Pezizomycotina</taxon>
        <taxon>Eurotiomycetes</taxon>
        <taxon>Chaetothyriomycetidae</taxon>
        <taxon>Chaetothyriales</taxon>
        <taxon>Chaetothyriales incertae sedis</taxon>
        <taxon>Neophaeococcomyces</taxon>
    </lineage>
</organism>
<sequence>MTDLYINPDNPCEHYTYNTSLRLVRQLIAGFRANGLQPGNTVCIHSYNSLIYPLLTLAIIGAGGLPVGTNPSHTGSELGHGVRVAKIKFVLAEPEIMPNMLDALKENGTDTESKLFVLDTSDTAGVLKDQRSWRSLLEHGEQDWIRFDDETRSRETVAQLFYTSGTTGLPKCAMSTHRNQVSEHTLFFEANPRSHPIKLVLAIPFFHVGIAQVFVSVIRQGREAYIMRRFEVEPFLRYNAQYQLTEVFLVPPMVNAIVMSGLADEKHKNYRKDCALRSVRNGHVGAAPCSGDLQARFQQLLGQEQHSHRYGA</sequence>
<name>A0ACC3A3I9_9EURO</name>
<accession>A0ACC3A3I9</accession>
<evidence type="ECO:0000313" key="1">
    <source>
        <dbReference type="EMBL" id="KAJ9654715.1"/>
    </source>
</evidence>
<gene>
    <name evidence="1" type="ORF">H2198_006305</name>
</gene>
<protein>
    <submittedName>
        <fullName evidence="1">Uncharacterized protein</fullName>
    </submittedName>
</protein>
<evidence type="ECO:0000313" key="2">
    <source>
        <dbReference type="Proteomes" id="UP001172386"/>
    </source>
</evidence>
<reference evidence="1" key="1">
    <citation type="submission" date="2022-10" db="EMBL/GenBank/DDBJ databases">
        <title>Culturing micro-colonial fungi from biological soil crusts in the Mojave desert and describing Neophaeococcomyces mojavensis, and introducing the new genera and species Taxawa tesnikishii.</title>
        <authorList>
            <person name="Kurbessoian T."/>
            <person name="Stajich J.E."/>
        </authorList>
    </citation>
    <scope>NUCLEOTIDE SEQUENCE</scope>
    <source>
        <strain evidence="1">JES_112</strain>
    </source>
</reference>
<dbReference type="Proteomes" id="UP001172386">
    <property type="component" value="Unassembled WGS sequence"/>
</dbReference>
<keyword evidence="2" id="KW-1185">Reference proteome</keyword>